<dbReference type="AlphaFoldDB" id="A0A7C2FX59"/>
<proteinExistence type="predicted"/>
<protein>
    <recommendedName>
        <fullName evidence="2">Mn2+-dependent serine/threonine protein kinase</fullName>
    </recommendedName>
</protein>
<sequence>MESILGYLDDFSKQTQIYEFNGVKLVVKNYRKETGILKWLLINATNLTINIYPFTFQPIKRLEREAFFFRAAPEVLNKPRVYVTDFLKIRLIREYIDGNSFINLNSEEAYQDLGNHVGMLHREGWALGDSKISNFIYSVEGIYIVDAEQAIPSTDNRHYAWDLIVLASTMVLFNIESVVQRKNDLEKIMDSFIKGYVEGCNTVVKEVARVLEKPSFKALAYLLVPHPFSKFFLTKWKDIAKEF</sequence>
<evidence type="ECO:0000313" key="1">
    <source>
        <dbReference type="EMBL" id="HEF87024.1"/>
    </source>
</evidence>
<dbReference type="SUPFAM" id="SSF56112">
    <property type="entry name" value="Protein kinase-like (PK-like)"/>
    <property type="match status" value="1"/>
</dbReference>
<dbReference type="Gene3D" id="1.10.510.10">
    <property type="entry name" value="Transferase(Phosphotransferase) domain 1"/>
    <property type="match status" value="1"/>
</dbReference>
<gene>
    <name evidence="1" type="ORF">ENP55_01695</name>
</gene>
<dbReference type="InterPro" id="IPR011009">
    <property type="entry name" value="Kinase-like_dom_sf"/>
</dbReference>
<accession>A0A7C2FX59</accession>
<name>A0A7C2FX59_9CREN</name>
<evidence type="ECO:0008006" key="2">
    <source>
        <dbReference type="Google" id="ProtNLM"/>
    </source>
</evidence>
<organism evidence="1">
    <name type="scientific">Thermosphaera aggregans</name>
    <dbReference type="NCBI Taxonomy" id="54254"/>
    <lineage>
        <taxon>Archaea</taxon>
        <taxon>Thermoproteota</taxon>
        <taxon>Thermoprotei</taxon>
        <taxon>Desulfurococcales</taxon>
        <taxon>Desulfurococcaceae</taxon>
        <taxon>Thermosphaera</taxon>
    </lineage>
</organism>
<comment type="caution">
    <text evidence="1">The sequence shown here is derived from an EMBL/GenBank/DDBJ whole genome shotgun (WGS) entry which is preliminary data.</text>
</comment>
<reference evidence="1" key="1">
    <citation type="journal article" date="2020" name="mSystems">
        <title>Genome- and Community-Level Interaction Insights into Carbon Utilization and Element Cycling Functions of Hydrothermarchaeota in Hydrothermal Sediment.</title>
        <authorList>
            <person name="Zhou Z."/>
            <person name="Liu Y."/>
            <person name="Xu W."/>
            <person name="Pan J."/>
            <person name="Luo Z.H."/>
            <person name="Li M."/>
        </authorList>
    </citation>
    <scope>NUCLEOTIDE SEQUENCE [LARGE SCALE GENOMIC DNA]</scope>
    <source>
        <strain evidence="1">SpSt-23</strain>
    </source>
</reference>
<dbReference type="EMBL" id="DSJT01000005">
    <property type="protein sequence ID" value="HEF87024.1"/>
    <property type="molecule type" value="Genomic_DNA"/>
</dbReference>